<name>A0A6J4J579_9ACTN</name>
<dbReference type="Gene3D" id="3.40.50.1820">
    <property type="entry name" value="alpha/beta hydrolase"/>
    <property type="match status" value="1"/>
</dbReference>
<dbReference type="PANTHER" id="PTHR37574">
    <property type="entry name" value="LIPASE B"/>
    <property type="match status" value="1"/>
</dbReference>
<organism evidence="1">
    <name type="scientific">uncultured Mycobacteriales bacterium</name>
    <dbReference type="NCBI Taxonomy" id="581187"/>
    <lineage>
        <taxon>Bacteria</taxon>
        <taxon>Bacillati</taxon>
        <taxon>Actinomycetota</taxon>
        <taxon>Actinomycetes</taxon>
        <taxon>Mycobacteriales</taxon>
        <taxon>environmental samples</taxon>
    </lineage>
</organism>
<evidence type="ECO:0000313" key="1">
    <source>
        <dbReference type="EMBL" id="CAA9268297.1"/>
    </source>
</evidence>
<accession>A0A6J4J579</accession>
<proteinExistence type="predicted"/>
<dbReference type="InterPro" id="IPR002918">
    <property type="entry name" value="Lipase_EstA/Esterase_EstB"/>
</dbReference>
<dbReference type="EMBL" id="CADCTP010000254">
    <property type="protein sequence ID" value="CAA9268297.1"/>
    <property type="molecule type" value="Genomic_DNA"/>
</dbReference>
<dbReference type="InterPro" id="IPR053228">
    <property type="entry name" value="Stereospecific_Lipase"/>
</dbReference>
<dbReference type="Pfam" id="PF01674">
    <property type="entry name" value="Lipase_2"/>
    <property type="match status" value="1"/>
</dbReference>
<protein>
    <submittedName>
        <fullName evidence="1">Lipase, class 2</fullName>
    </submittedName>
</protein>
<reference evidence="1" key="1">
    <citation type="submission" date="2020-02" db="EMBL/GenBank/DDBJ databases">
        <authorList>
            <person name="Meier V. D."/>
        </authorList>
    </citation>
    <scope>NUCLEOTIDE SEQUENCE</scope>
    <source>
        <strain evidence="1">AVDCRST_MAG41</strain>
    </source>
</reference>
<sequence length="264" mass="26256">MLSSLAPARRRLLLGVLAAVLAGILVAVTLVVTRDGAGLAAPAVAQDRPGPVLLVPGYGGSTTALESLAGRLRAAGREATVVRLPGNGTGDLPGQAAVLAAAARTALAGGASSVDVVGYSAGGVVARLWAAEEGGAAVARRIVTLGSPHHGTRVAALGASLFPGQCPAACRQLVPDSDLLRDLNGDETPDGPQWVSLWTTRDQVVTPPETARLDGALNVAVQSVCGDDPGLGHAELPTDPAVQSLVLAALAPAVPTALTATHCA</sequence>
<dbReference type="AlphaFoldDB" id="A0A6J4J579"/>
<dbReference type="PANTHER" id="PTHR37574:SF1">
    <property type="entry name" value="LIPASE B"/>
    <property type="match status" value="1"/>
</dbReference>
<dbReference type="InterPro" id="IPR029058">
    <property type="entry name" value="AB_hydrolase_fold"/>
</dbReference>
<gene>
    <name evidence="1" type="ORF">AVDCRST_MAG41-2751</name>
</gene>
<dbReference type="GO" id="GO:0016042">
    <property type="term" value="P:lipid catabolic process"/>
    <property type="evidence" value="ECO:0007669"/>
    <property type="project" value="InterPro"/>
</dbReference>
<dbReference type="SUPFAM" id="SSF53474">
    <property type="entry name" value="alpha/beta-Hydrolases"/>
    <property type="match status" value="1"/>
</dbReference>
<dbReference type="GO" id="GO:0016787">
    <property type="term" value="F:hydrolase activity"/>
    <property type="evidence" value="ECO:0007669"/>
    <property type="project" value="InterPro"/>
</dbReference>